<evidence type="ECO:0000256" key="5">
    <source>
        <dbReference type="ARBA" id="ARBA00023077"/>
    </source>
</evidence>
<keyword evidence="6 8" id="KW-0472">Membrane</keyword>
<organism evidence="12 13">
    <name type="scientific">Hoylesella enoeca</name>
    <dbReference type="NCBI Taxonomy" id="76123"/>
    <lineage>
        <taxon>Bacteria</taxon>
        <taxon>Pseudomonadati</taxon>
        <taxon>Bacteroidota</taxon>
        <taxon>Bacteroidia</taxon>
        <taxon>Bacteroidales</taxon>
        <taxon>Prevotellaceae</taxon>
        <taxon>Hoylesella</taxon>
    </lineage>
</organism>
<dbReference type="Pfam" id="PF00593">
    <property type="entry name" value="TonB_dep_Rec_b-barrel"/>
    <property type="match status" value="1"/>
</dbReference>
<evidence type="ECO:0000313" key="13">
    <source>
        <dbReference type="Proteomes" id="UP000056252"/>
    </source>
</evidence>
<accession>A0A0S2KNZ4</accession>
<sequence length="1006" mass="110563">MLFMLSFIPIYIIGQTGGERTIAGVVLDAETSEPLIGVTVRSPKSGTGVTTDLNGKFVIKVLPNDSTLSFSYIGYSPKHVSVVGKSRLSISLSEITNSVGEVVVVGYGTQKKEDLTGAISVVDMKEVNKLSASTLSHALQGQVAGVDVTSFSGSPGSGITVRVRGIGTLNDSDPLFVVDGMMVGDINFLNTGDIESVQVLKDASATAIYGSRGANGVIIITTKKGNTGKATINLSAYYGVQNVWKSNNMCDGPTWGMLRNEMSAGLGGGTLIEDTRTLPTVDYFDAILHKNAPVKNADLSISGGNEKGTYFLSLNGFSQDGIIKKTTFDRVTLRANGDFKANSWLTVGENITLIRTNHKGGIENDEWTSPIMTTYTRDPITPIRNEDGSFTKSTFSDIWNPLATIEYNNPKNTAYRVLANIYGEINFLKHFKFRSAYSTEYTNNEFSSYIPVYYVFSAQQNPNVNSLTNYTYSTYVRQFTNTLTYDKKLKEHTFSAMLGCETYAVTYRKLQASAKDVPSNDPRVMHIDNARTKDNAAAAQGMTTESKQASGFARLNYNFLERYLLTANVRMDGSSKFVRGHRWGTFPSVSVGWRITEEPFMKKVKVLNNLKLRLGWGQIGNEGSVDAYSYATFASAGSNYLFGGTFAPGFSFNSTGNPELKWEKTTTTNIGLDFGFFNSKLSGTIEFFNKVTSDMLLRVPVPGQTGISEPPFQNAGKMRNRGLEISLQYKNYDHPVGYSVGANFTTIQNRVLSLGANNAYIEGASFMNTVHLTRTAVGKPIAQFYGLKTDGLFQNWDEVHAQTAQKNVAPGDVRYKLVNKENLFSSENYTYLGSPLPKFSYSVNGAVSYKGFDLSVALQGVYGNKIYNGPSTYTRSTQNLTYNYSRDMTKRWRGEGTQTDARYPRLGGLDANNSILQSDRYLEDGSYLRIKMVQLGYTVPAALTAKAGIKSARVYLNAQNLYTFTKYTGLDPEIGMKGGEDPLDIGVDRGYYPMPRLYSIGLNVTF</sequence>
<keyword evidence="4 8" id="KW-0812">Transmembrane</keyword>
<keyword evidence="13" id="KW-1185">Reference proteome</keyword>
<evidence type="ECO:0000256" key="2">
    <source>
        <dbReference type="ARBA" id="ARBA00022448"/>
    </source>
</evidence>
<evidence type="ECO:0000256" key="4">
    <source>
        <dbReference type="ARBA" id="ARBA00022692"/>
    </source>
</evidence>
<evidence type="ECO:0000256" key="6">
    <source>
        <dbReference type="ARBA" id="ARBA00023136"/>
    </source>
</evidence>
<evidence type="ECO:0000259" key="10">
    <source>
        <dbReference type="Pfam" id="PF00593"/>
    </source>
</evidence>
<keyword evidence="5 9" id="KW-0798">TonB box</keyword>
<reference evidence="13" key="1">
    <citation type="submission" date="2015-11" db="EMBL/GenBank/DDBJ databases">
        <authorList>
            <person name="Holder M.E."/>
            <person name="Ajami N.J."/>
            <person name="Petrosino J.F."/>
        </authorList>
    </citation>
    <scope>NUCLEOTIDE SEQUENCE [LARGE SCALE GENOMIC DNA]</scope>
    <source>
        <strain evidence="13">F0113</strain>
    </source>
</reference>
<evidence type="ECO:0000256" key="3">
    <source>
        <dbReference type="ARBA" id="ARBA00022452"/>
    </source>
</evidence>
<evidence type="ECO:0000256" key="9">
    <source>
        <dbReference type="RuleBase" id="RU003357"/>
    </source>
</evidence>
<dbReference type="KEGG" id="peo:AS203_10385"/>
<dbReference type="Pfam" id="PF07715">
    <property type="entry name" value="Plug"/>
    <property type="match status" value="1"/>
</dbReference>
<dbReference type="EMBL" id="CP013195">
    <property type="protein sequence ID" value="ALO49973.1"/>
    <property type="molecule type" value="Genomic_DNA"/>
</dbReference>
<dbReference type="NCBIfam" id="TIGR04056">
    <property type="entry name" value="OMP_RagA_SusC"/>
    <property type="match status" value="1"/>
</dbReference>
<keyword evidence="7 8" id="KW-0998">Cell outer membrane</keyword>
<evidence type="ECO:0000256" key="7">
    <source>
        <dbReference type="ARBA" id="ARBA00023237"/>
    </source>
</evidence>
<dbReference type="Gene3D" id="2.60.40.1120">
    <property type="entry name" value="Carboxypeptidase-like, regulatory domain"/>
    <property type="match status" value="1"/>
</dbReference>
<dbReference type="PROSITE" id="PS52016">
    <property type="entry name" value="TONB_DEPENDENT_REC_3"/>
    <property type="match status" value="1"/>
</dbReference>
<dbReference type="SUPFAM" id="SSF49464">
    <property type="entry name" value="Carboxypeptidase regulatory domain-like"/>
    <property type="match status" value="1"/>
</dbReference>
<evidence type="ECO:0000259" key="11">
    <source>
        <dbReference type="Pfam" id="PF07715"/>
    </source>
</evidence>
<dbReference type="InterPro" id="IPR012910">
    <property type="entry name" value="Plug_dom"/>
</dbReference>
<dbReference type="eggNOG" id="COG4771">
    <property type="taxonomic scope" value="Bacteria"/>
</dbReference>
<dbReference type="SUPFAM" id="SSF56935">
    <property type="entry name" value="Porins"/>
    <property type="match status" value="1"/>
</dbReference>
<dbReference type="Pfam" id="PF13715">
    <property type="entry name" value="CarbopepD_reg_2"/>
    <property type="match status" value="1"/>
</dbReference>
<dbReference type="GO" id="GO:0009279">
    <property type="term" value="C:cell outer membrane"/>
    <property type="evidence" value="ECO:0007669"/>
    <property type="project" value="UniProtKB-SubCell"/>
</dbReference>
<comment type="similarity">
    <text evidence="8 9">Belongs to the TonB-dependent receptor family.</text>
</comment>
<dbReference type="InterPro" id="IPR039426">
    <property type="entry name" value="TonB-dep_rcpt-like"/>
</dbReference>
<dbReference type="InterPro" id="IPR000531">
    <property type="entry name" value="Beta-barrel_TonB"/>
</dbReference>
<dbReference type="NCBIfam" id="TIGR04057">
    <property type="entry name" value="SusC_RagA_signa"/>
    <property type="match status" value="1"/>
</dbReference>
<dbReference type="InterPro" id="IPR008969">
    <property type="entry name" value="CarboxyPept-like_regulatory"/>
</dbReference>
<dbReference type="Gene3D" id="2.170.130.10">
    <property type="entry name" value="TonB-dependent receptor, plug domain"/>
    <property type="match status" value="1"/>
</dbReference>
<comment type="subcellular location">
    <subcellularLocation>
        <location evidence="1 8">Cell outer membrane</location>
        <topology evidence="1 8">Multi-pass membrane protein</topology>
    </subcellularLocation>
</comment>
<evidence type="ECO:0000313" key="12">
    <source>
        <dbReference type="EMBL" id="ALO49973.1"/>
    </source>
</evidence>
<dbReference type="STRING" id="76123.AS203_10385"/>
<feature type="domain" description="TonB-dependent receptor plug" evidence="11">
    <location>
        <begin position="112"/>
        <end position="217"/>
    </location>
</feature>
<evidence type="ECO:0000256" key="1">
    <source>
        <dbReference type="ARBA" id="ARBA00004571"/>
    </source>
</evidence>
<dbReference type="InterPro" id="IPR023997">
    <property type="entry name" value="TonB-dep_OMP_SusC/RagA_CS"/>
</dbReference>
<gene>
    <name evidence="12" type="ORF">AS203_10385</name>
</gene>
<dbReference type="Proteomes" id="UP000056252">
    <property type="component" value="Chromosome"/>
</dbReference>
<dbReference type="InterPro" id="IPR036942">
    <property type="entry name" value="Beta-barrel_TonB_sf"/>
</dbReference>
<keyword evidence="3 8" id="KW-1134">Transmembrane beta strand</keyword>
<feature type="domain" description="TonB-dependent receptor-like beta-barrel" evidence="10">
    <location>
        <begin position="392"/>
        <end position="763"/>
    </location>
</feature>
<evidence type="ECO:0000256" key="8">
    <source>
        <dbReference type="PROSITE-ProRule" id="PRU01360"/>
    </source>
</evidence>
<keyword evidence="2 8" id="KW-0813">Transport</keyword>
<dbReference type="OrthoDB" id="1109428at2"/>
<dbReference type="Gene3D" id="2.40.170.20">
    <property type="entry name" value="TonB-dependent receptor, beta-barrel domain"/>
    <property type="match status" value="1"/>
</dbReference>
<proteinExistence type="inferred from homology"/>
<dbReference type="InterPro" id="IPR023996">
    <property type="entry name" value="TonB-dep_OMP_SusC/RagA"/>
</dbReference>
<name>A0A0S2KNZ4_9BACT</name>
<dbReference type="InterPro" id="IPR037066">
    <property type="entry name" value="Plug_dom_sf"/>
</dbReference>
<protein>
    <submittedName>
        <fullName evidence="12">SusC/RagA family TonB-linked outer membrane protein</fullName>
    </submittedName>
</protein>
<dbReference type="AlphaFoldDB" id="A0A0S2KNZ4"/>